<evidence type="ECO:0000256" key="5">
    <source>
        <dbReference type="ARBA" id="ARBA00023136"/>
    </source>
</evidence>
<feature type="compositionally biased region" description="Pro residues" evidence="10">
    <location>
        <begin position="150"/>
        <end position="204"/>
    </location>
</feature>
<comment type="caution">
    <text evidence="13">The sequence shown here is derived from an EMBL/GenBank/DDBJ whole genome shotgun (WGS) entry which is preliminary data.</text>
</comment>
<dbReference type="FunFam" id="2.60.40.420:FF:000010">
    <property type="entry name" value="Early nodulin-like protein 1"/>
    <property type="match status" value="1"/>
</dbReference>
<proteinExistence type="inferred from homology"/>
<evidence type="ECO:0000259" key="12">
    <source>
        <dbReference type="PROSITE" id="PS51485"/>
    </source>
</evidence>
<feature type="compositionally biased region" description="Polar residues" evidence="10">
    <location>
        <begin position="139"/>
        <end position="148"/>
    </location>
</feature>
<feature type="chain" id="PRO_5044847704" description="Phytocyanin domain-containing protein" evidence="11">
    <location>
        <begin position="31"/>
        <end position="257"/>
    </location>
</feature>
<keyword evidence="4 11" id="KW-0732">Signal</keyword>
<dbReference type="InterPro" id="IPR003245">
    <property type="entry name" value="Phytocyanin_dom"/>
</dbReference>
<keyword evidence="8" id="KW-0449">Lipoprotein</keyword>
<accession>A0ABD2YRB0</accession>
<evidence type="ECO:0000256" key="10">
    <source>
        <dbReference type="SAM" id="MobiDB-lite"/>
    </source>
</evidence>
<comment type="subcellular location">
    <subcellularLocation>
        <location evidence="1">Cell membrane</location>
        <topology evidence="1">Lipid-anchor</topology>
        <topology evidence="1">GPI-anchor</topology>
    </subcellularLocation>
</comment>
<dbReference type="InterPro" id="IPR041846">
    <property type="entry name" value="ENL_dom"/>
</dbReference>
<evidence type="ECO:0000256" key="7">
    <source>
        <dbReference type="ARBA" id="ARBA00023180"/>
    </source>
</evidence>
<dbReference type="EMBL" id="JBJUIK010000012">
    <property type="protein sequence ID" value="KAL3508525.1"/>
    <property type="molecule type" value="Genomic_DNA"/>
</dbReference>
<reference evidence="13 14" key="1">
    <citation type="submission" date="2024-11" db="EMBL/GenBank/DDBJ databases">
        <title>A near-complete genome assembly of Cinchona calisaya.</title>
        <authorList>
            <person name="Lian D.C."/>
            <person name="Zhao X.W."/>
            <person name="Wei L."/>
        </authorList>
    </citation>
    <scope>NUCLEOTIDE SEQUENCE [LARGE SCALE GENOMIC DNA]</scope>
    <source>
        <tissue evidence="13">Nenye</tissue>
    </source>
</reference>
<evidence type="ECO:0000256" key="2">
    <source>
        <dbReference type="ARBA" id="ARBA00022475"/>
    </source>
</evidence>
<dbReference type="Gene3D" id="2.60.40.420">
    <property type="entry name" value="Cupredoxins - blue copper proteins"/>
    <property type="match status" value="1"/>
</dbReference>
<dbReference type="Pfam" id="PF02298">
    <property type="entry name" value="Cu_bind_like"/>
    <property type="match status" value="1"/>
</dbReference>
<sequence>MAQANLRSVRKAFHVLGLFCFLLLVQKGNAFEFKVGGNNGWAVPPDPNSNSHNQWAEKNRFQIGDSLLFVYSGDKDSVLSVTTKDYTNCNTENSLQKFTDGHTVFKLEHSGPYYFISGVKDNCLKNEKLIVVVMANRTNHAPPSNETMTAPPPSNETSTAPPPSNETSTAPPPSNETMAAPPPSNETTASPPPSPSAEVPPSPSPATGEPSSPPSGNPAPAPSQQSSPPKKSGASSMLMSFIGSLGALAGSSFLLLF</sequence>
<name>A0ABD2YRB0_9GENT</name>
<dbReference type="GO" id="GO:0098552">
    <property type="term" value="C:side of membrane"/>
    <property type="evidence" value="ECO:0007669"/>
    <property type="project" value="UniProtKB-KW"/>
</dbReference>
<feature type="signal peptide" evidence="11">
    <location>
        <begin position="1"/>
        <end position="30"/>
    </location>
</feature>
<keyword evidence="3" id="KW-0336">GPI-anchor</keyword>
<evidence type="ECO:0000256" key="11">
    <source>
        <dbReference type="SAM" id="SignalP"/>
    </source>
</evidence>
<evidence type="ECO:0000313" key="13">
    <source>
        <dbReference type="EMBL" id="KAL3508525.1"/>
    </source>
</evidence>
<evidence type="ECO:0000256" key="1">
    <source>
        <dbReference type="ARBA" id="ARBA00004609"/>
    </source>
</evidence>
<evidence type="ECO:0000256" key="8">
    <source>
        <dbReference type="ARBA" id="ARBA00023288"/>
    </source>
</evidence>
<evidence type="ECO:0000256" key="3">
    <source>
        <dbReference type="ARBA" id="ARBA00022622"/>
    </source>
</evidence>
<evidence type="ECO:0000256" key="9">
    <source>
        <dbReference type="ARBA" id="ARBA00035011"/>
    </source>
</evidence>
<evidence type="ECO:0000256" key="6">
    <source>
        <dbReference type="ARBA" id="ARBA00023157"/>
    </source>
</evidence>
<dbReference type="PROSITE" id="PS51485">
    <property type="entry name" value="PHYTOCYANIN"/>
    <property type="match status" value="1"/>
</dbReference>
<feature type="region of interest" description="Disordered" evidence="10">
    <location>
        <begin position="139"/>
        <end position="236"/>
    </location>
</feature>
<dbReference type="PANTHER" id="PTHR33021">
    <property type="entry name" value="BLUE COPPER PROTEIN"/>
    <property type="match status" value="1"/>
</dbReference>
<feature type="domain" description="Phytocyanin" evidence="12">
    <location>
        <begin position="31"/>
        <end position="135"/>
    </location>
</feature>
<keyword evidence="6" id="KW-1015">Disulfide bond</keyword>
<feature type="compositionally biased region" description="Pro residues" evidence="10">
    <location>
        <begin position="211"/>
        <end position="221"/>
    </location>
</feature>
<evidence type="ECO:0000256" key="4">
    <source>
        <dbReference type="ARBA" id="ARBA00022729"/>
    </source>
</evidence>
<dbReference type="SUPFAM" id="SSF49503">
    <property type="entry name" value="Cupredoxins"/>
    <property type="match status" value="1"/>
</dbReference>
<evidence type="ECO:0000313" key="14">
    <source>
        <dbReference type="Proteomes" id="UP001630127"/>
    </source>
</evidence>
<comment type="similarity">
    <text evidence="9">Belongs to the early nodulin-like (ENODL) family.</text>
</comment>
<keyword evidence="5" id="KW-0472">Membrane</keyword>
<keyword evidence="7" id="KW-0325">Glycoprotein</keyword>
<feature type="compositionally biased region" description="Low complexity" evidence="10">
    <location>
        <begin position="222"/>
        <end position="236"/>
    </location>
</feature>
<protein>
    <recommendedName>
        <fullName evidence="12">Phytocyanin domain-containing protein</fullName>
    </recommendedName>
</protein>
<keyword evidence="2" id="KW-1003">Cell membrane</keyword>
<keyword evidence="14" id="KW-1185">Reference proteome</keyword>
<dbReference type="GO" id="GO:0005886">
    <property type="term" value="C:plasma membrane"/>
    <property type="evidence" value="ECO:0007669"/>
    <property type="project" value="UniProtKB-SubCell"/>
</dbReference>
<organism evidence="13 14">
    <name type="scientific">Cinchona calisaya</name>
    <dbReference type="NCBI Taxonomy" id="153742"/>
    <lineage>
        <taxon>Eukaryota</taxon>
        <taxon>Viridiplantae</taxon>
        <taxon>Streptophyta</taxon>
        <taxon>Embryophyta</taxon>
        <taxon>Tracheophyta</taxon>
        <taxon>Spermatophyta</taxon>
        <taxon>Magnoliopsida</taxon>
        <taxon>eudicotyledons</taxon>
        <taxon>Gunneridae</taxon>
        <taxon>Pentapetalae</taxon>
        <taxon>asterids</taxon>
        <taxon>lamiids</taxon>
        <taxon>Gentianales</taxon>
        <taxon>Rubiaceae</taxon>
        <taxon>Cinchonoideae</taxon>
        <taxon>Cinchoneae</taxon>
        <taxon>Cinchona</taxon>
    </lineage>
</organism>
<gene>
    <name evidence="13" type="ORF">ACH5RR_027926</name>
</gene>
<dbReference type="InterPro" id="IPR039391">
    <property type="entry name" value="Phytocyanin-like"/>
</dbReference>
<dbReference type="Proteomes" id="UP001630127">
    <property type="component" value="Unassembled WGS sequence"/>
</dbReference>
<dbReference type="CDD" id="cd11019">
    <property type="entry name" value="OsENODL1_like"/>
    <property type="match status" value="1"/>
</dbReference>
<dbReference type="InterPro" id="IPR008972">
    <property type="entry name" value="Cupredoxin"/>
</dbReference>
<dbReference type="AlphaFoldDB" id="A0ABD2YRB0"/>
<dbReference type="PANTHER" id="PTHR33021:SF253">
    <property type="entry name" value="EARLY NODULIN-LIKE PROTEIN 9"/>
    <property type="match status" value="1"/>
</dbReference>